<dbReference type="EMBL" id="BK016265">
    <property type="protein sequence ID" value="DAG05788.1"/>
    <property type="molecule type" value="Genomic_DNA"/>
</dbReference>
<dbReference type="PROSITE" id="PS51192">
    <property type="entry name" value="HELICASE_ATP_BIND_1"/>
    <property type="match status" value="1"/>
</dbReference>
<dbReference type="GO" id="GO:0005524">
    <property type="term" value="F:ATP binding"/>
    <property type="evidence" value="ECO:0007669"/>
    <property type="project" value="InterPro"/>
</dbReference>
<accession>A0A8S5VGE9</accession>
<dbReference type="Pfam" id="PF00271">
    <property type="entry name" value="Helicase_C"/>
    <property type="match status" value="1"/>
</dbReference>
<name>A0A8S5VGE9_9CAUD</name>
<dbReference type="CDD" id="cd18785">
    <property type="entry name" value="SF2_C"/>
    <property type="match status" value="1"/>
</dbReference>
<evidence type="ECO:0000259" key="2">
    <source>
        <dbReference type="PROSITE" id="PS51194"/>
    </source>
</evidence>
<dbReference type="Pfam" id="PF04851">
    <property type="entry name" value="ResIII"/>
    <property type="match status" value="1"/>
</dbReference>
<protein>
    <submittedName>
        <fullName evidence="3">Chromatin remodeling complex ATPase</fullName>
    </submittedName>
</protein>
<evidence type="ECO:0000313" key="3">
    <source>
        <dbReference type="EMBL" id="DAG05788.1"/>
    </source>
</evidence>
<reference evidence="3" key="1">
    <citation type="journal article" date="2021" name="Proc. Natl. Acad. Sci. U.S.A.">
        <title>A Catalog of Tens of Thousands of Viruses from Human Metagenomes Reveals Hidden Associations with Chronic Diseases.</title>
        <authorList>
            <person name="Tisza M.J."/>
            <person name="Buck C.B."/>
        </authorList>
    </citation>
    <scope>NUCLEOTIDE SEQUENCE</scope>
    <source>
        <strain evidence="3">CtkfK18</strain>
    </source>
</reference>
<organism evidence="3">
    <name type="scientific">Myoviridae sp. ctkfK18</name>
    <dbReference type="NCBI Taxonomy" id="2825165"/>
    <lineage>
        <taxon>Viruses</taxon>
        <taxon>Duplodnaviria</taxon>
        <taxon>Heunggongvirae</taxon>
        <taxon>Uroviricota</taxon>
        <taxon>Caudoviricetes</taxon>
    </lineage>
</organism>
<dbReference type="PROSITE" id="PS51194">
    <property type="entry name" value="HELICASE_CTER"/>
    <property type="match status" value="1"/>
</dbReference>
<dbReference type="InterPro" id="IPR027417">
    <property type="entry name" value="P-loop_NTPase"/>
</dbReference>
<dbReference type="InterPro" id="IPR006935">
    <property type="entry name" value="Helicase/UvrB_N"/>
</dbReference>
<dbReference type="InterPro" id="IPR001650">
    <property type="entry name" value="Helicase_C-like"/>
</dbReference>
<dbReference type="GO" id="GO:0003677">
    <property type="term" value="F:DNA binding"/>
    <property type="evidence" value="ECO:0007669"/>
    <property type="project" value="InterPro"/>
</dbReference>
<dbReference type="GO" id="GO:0016787">
    <property type="term" value="F:hydrolase activity"/>
    <property type="evidence" value="ECO:0007669"/>
    <property type="project" value="InterPro"/>
</dbReference>
<dbReference type="SUPFAM" id="SSF52540">
    <property type="entry name" value="P-loop containing nucleoside triphosphate hydrolases"/>
    <property type="match status" value="1"/>
</dbReference>
<evidence type="ECO:0000259" key="1">
    <source>
        <dbReference type="PROSITE" id="PS51192"/>
    </source>
</evidence>
<sequence length="520" mass="61153">MNIETSTSWWIHKNEFKPDTLINLKAKMSVLSFRDNDEIPKAIFEDGDYVIIPKVKKSILDSILRKPLIFSDQKAPVVAYKHKWNKMKWKPLAHQIPLIDSICKIFTDKNEQEQRVFLCAKPGLGKTFMTAEIINRLGLKFIFITYSSKLVTQSYEDFCKYMGKDGMLCLRNGSDFEDINWKKVSGLFLTHRMVQSLINTYGIYEVIKKFMLDMNADIKIIDECDREVGSTYMLECFGNFSHNLYLTGTKFKNIRQDDVIFQAIYRHVHTFGSDVQVPNNRNCYIVKWRFNPSRDEHFKMSLYEEQLFKTYYNNYLANKDVFLDYIMWKFYLQDDGIIRKMINEGGSIVLYCGRIENCEIVKKKLINNFKIDENDIGIYNSSISVKEKEIAETKKWIITTTESMGRGYDNPNLRVLVFLEFNFGISSYIQNVSRVARVGGKEGYVIEGLDTSFWKVEANHKKKLNLGIYKDYFKQITYFNIPDSIQAKYVNGYRPDSERAKEIREKMTKFNKKQQLHKLI</sequence>
<dbReference type="InterPro" id="IPR014001">
    <property type="entry name" value="Helicase_ATP-bd"/>
</dbReference>
<dbReference type="Gene3D" id="3.40.50.300">
    <property type="entry name" value="P-loop containing nucleotide triphosphate hydrolases"/>
    <property type="match status" value="2"/>
</dbReference>
<proteinExistence type="predicted"/>
<feature type="domain" description="Helicase ATP-binding" evidence="1">
    <location>
        <begin position="107"/>
        <end position="268"/>
    </location>
</feature>
<feature type="domain" description="Helicase C-terminal" evidence="2">
    <location>
        <begin position="336"/>
        <end position="485"/>
    </location>
</feature>